<accession>B0E2M4</accession>
<feature type="compositionally biased region" description="Polar residues" evidence="1">
    <location>
        <begin position="47"/>
        <end position="56"/>
    </location>
</feature>
<sequence length="210" mass="23974">MTVEGAEVCRTSFTLVIVHLLVSDIKIVVAVPFPVGDPLAHRRSPQRYPTSSTPRNKQQEPPPSRCQRKWLILICGMIIRRTEGFKEYAVRDERSERKAGVEPRKESDWWKGDESPDRGTSVVIGAERRSMNPGWSADWSVAAGWCWPRKWMVVMSVRQERRSSACTTGTMYKDGYVANLWHVILPIAKASPRTLQEWHGIKWRTGVGQT</sequence>
<proteinExistence type="predicted"/>
<dbReference type="RefSeq" id="XP_001890439.1">
    <property type="nucleotide sequence ID" value="XM_001890404.1"/>
</dbReference>
<reference evidence="2 3" key="1">
    <citation type="journal article" date="2008" name="Nature">
        <title>The genome of Laccaria bicolor provides insights into mycorrhizal symbiosis.</title>
        <authorList>
            <person name="Martin F."/>
            <person name="Aerts A."/>
            <person name="Ahren D."/>
            <person name="Brun A."/>
            <person name="Danchin E.G.J."/>
            <person name="Duchaussoy F."/>
            <person name="Gibon J."/>
            <person name="Kohler A."/>
            <person name="Lindquist E."/>
            <person name="Pereda V."/>
            <person name="Salamov A."/>
            <person name="Shapiro H.J."/>
            <person name="Wuyts J."/>
            <person name="Blaudez D."/>
            <person name="Buee M."/>
            <person name="Brokstein P."/>
            <person name="Canbaeck B."/>
            <person name="Cohen D."/>
            <person name="Courty P.E."/>
            <person name="Coutinho P.M."/>
            <person name="Delaruelle C."/>
            <person name="Detter J.C."/>
            <person name="Deveau A."/>
            <person name="DiFazio S."/>
            <person name="Duplessis S."/>
            <person name="Fraissinet-Tachet L."/>
            <person name="Lucic E."/>
            <person name="Frey-Klett P."/>
            <person name="Fourrey C."/>
            <person name="Feussner I."/>
            <person name="Gay G."/>
            <person name="Grimwood J."/>
            <person name="Hoegger P.J."/>
            <person name="Jain P."/>
            <person name="Kilaru S."/>
            <person name="Labbe J."/>
            <person name="Lin Y.C."/>
            <person name="Legue V."/>
            <person name="Le Tacon F."/>
            <person name="Marmeisse R."/>
            <person name="Melayah D."/>
            <person name="Montanini B."/>
            <person name="Muratet M."/>
            <person name="Nehls U."/>
            <person name="Niculita-Hirzel H."/>
            <person name="Oudot-Le Secq M.P."/>
            <person name="Peter M."/>
            <person name="Quesneville H."/>
            <person name="Rajashekar B."/>
            <person name="Reich M."/>
            <person name="Rouhier N."/>
            <person name="Schmutz J."/>
            <person name="Yin T."/>
            <person name="Chalot M."/>
            <person name="Henrissat B."/>
            <person name="Kuees U."/>
            <person name="Lucas S."/>
            <person name="Van de Peer Y."/>
            <person name="Podila G.K."/>
            <person name="Polle A."/>
            <person name="Pukkila P.J."/>
            <person name="Richardson P.M."/>
            <person name="Rouze P."/>
            <person name="Sanders I.R."/>
            <person name="Stajich J.E."/>
            <person name="Tunlid A."/>
            <person name="Tuskan G."/>
            <person name="Grigoriev I.V."/>
        </authorList>
    </citation>
    <scope>NUCLEOTIDE SEQUENCE [LARGE SCALE GENOMIC DNA]</scope>
    <source>
        <strain evidence="3">S238N-H82 / ATCC MYA-4686</strain>
    </source>
</reference>
<evidence type="ECO:0000256" key="1">
    <source>
        <dbReference type="SAM" id="MobiDB-lite"/>
    </source>
</evidence>
<dbReference type="Proteomes" id="UP000001194">
    <property type="component" value="Unassembled WGS sequence"/>
</dbReference>
<organism evidence="3">
    <name type="scientific">Laccaria bicolor (strain S238N-H82 / ATCC MYA-4686)</name>
    <name type="common">Bicoloured deceiver</name>
    <name type="synonym">Laccaria laccata var. bicolor</name>
    <dbReference type="NCBI Taxonomy" id="486041"/>
    <lineage>
        <taxon>Eukaryota</taxon>
        <taxon>Fungi</taxon>
        <taxon>Dikarya</taxon>
        <taxon>Basidiomycota</taxon>
        <taxon>Agaricomycotina</taxon>
        <taxon>Agaricomycetes</taxon>
        <taxon>Agaricomycetidae</taxon>
        <taxon>Agaricales</taxon>
        <taxon>Agaricineae</taxon>
        <taxon>Hydnangiaceae</taxon>
        <taxon>Laccaria</taxon>
    </lineage>
</organism>
<dbReference type="AlphaFoldDB" id="B0E2M4"/>
<dbReference type="InParanoid" id="B0E2M4"/>
<evidence type="ECO:0000313" key="2">
    <source>
        <dbReference type="EMBL" id="EDQ98894.1"/>
    </source>
</evidence>
<gene>
    <name evidence="2" type="ORF">LACBIDRAFT_335551</name>
</gene>
<feature type="region of interest" description="Disordered" evidence="1">
    <location>
        <begin position="40"/>
        <end position="65"/>
    </location>
</feature>
<name>B0E2M4_LACBS</name>
<dbReference type="HOGENOM" id="CLU_1310336_0_0_1"/>
<dbReference type="GeneID" id="6086097"/>
<protein>
    <submittedName>
        <fullName evidence="2">Predicted protein</fullName>
    </submittedName>
</protein>
<keyword evidence="3" id="KW-1185">Reference proteome</keyword>
<evidence type="ECO:0000313" key="3">
    <source>
        <dbReference type="Proteomes" id="UP000001194"/>
    </source>
</evidence>
<dbReference type="EMBL" id="DS547185">
    <property type="protein sequence ID" value="EDQ98894.1"/>
    <property type="molecule type" value="Genomic_DNA"/>
</dbReference>
<dbReference type="KEGG" id="lbc:LACBIDRAFT_335551"/>